<reference evidence="1 2" key="2">
    <citation type="submission" date="2007-06" db="EMBL/GenBank/DDBJ databases">
        <title>Draft genome sequence of Pseudoflavonifractor capillosus ATCC 29799.</title>
        <authorList>
            <person name="Sudarsanam P."/>
            <person name="Ley R."/>
            <person name="Guruge J."/>
            <person name="Turnbaugh P.J."/>
            <person name="Mahowald M."/>
            <person name="Liep D."/>
            <person name="Gordon J."/>
        </authorList>
    </citation>
    <scope>NUCLEOTIDE SEQUENCE [LARGE SCALE GENOMIC DNA]</scope>
    <source>
        <strain evidence="1 2">ATCC 29799</strain>
    </source>
</reference>
<dbReference type="EMBL" id="AAXG02000028">
    <property type="protein sequence ID" value="EDM99001.1"/>
    <property type="molecule type" value="Genomic_DNA"/>
</dbReference>
<sequence>MLAQRDIPGTRIVVCPEAFPALAAADGIVIQAALTQILTVEFGMLLPWPLTAADVADKGAF</sequence>
<name>A6NXI1_9FIRM</name>
<dbReference type="STRING" id="411467.BACCAP_02927"/>
<proteinExistence type="predicted"/>
<protein>
    <submittedName>
        <fullName evidence="1">Uncharacterized protein</fullName>
    </submittedName>
</protein>
<keyword evidence="2" id="KW-1185">Reference proteome</keyword>
<evidence type="ECO:0000313" key="1">
    <source>
        <dbReference type="EMBL" id="EDM99001.1"/>
    </source>
</evidence>
<gene>
    <name evidence="1" type="ORF">BACCAP_02927</name>
</gene>
<comment type="caution">
    <text evidence="1">The sequence shown here is derived from an EMBL/GenBank/DDBJ whole genome shotgun (WGS) entry which is preliminary data.</text>
</comment>
<dbReference type="AlphaFoldDB" id="A6NXI1"/>
<reference evidence="1 2" key="1">
    <citation type="submission" date="2007-04" db="EMBL/GenBank/DDBJ databases">
        <authorList>
            <person name="Fulton L."/>
            <person name="Clifton S."/>
            <person name="Fulton B."/>
            <person name="Xu J."/>
            <person name="Minx P."/>
            <person name="Pepin K.H."/>
            <person name="Johnson M."/>
            <person name="Thiruvilangam P."/>
            <person name="Bhonagiri V."/>
            <person name="Nash W.E."/>
            <person name="Mardis E.R."/>
            <person name="Wilson R.K."/>
        </authorList>
    </citation>
    <scope>NUCLEOTIDE SEQUENCE [LARGE SCALE GENOMIC DNA]</scope>
    <source>
        <strain evidence="1 2">ATCC 29799</strain>
    </source>
</reference>
<accession>A6NXI1</accession>
<dbReference type="Proteomes" id="UP000003639">
    <property type="component" value="Unassembled WGS sequence"/>
</dbReference>
<organism evidence="1 2">
    <name type="scientific">Pseudoflavonifractor capillosus ATCC 29799</name>
    <dbReference type="NCBI Taxonomy" id="411467"/>
    <lineage>
        <taxon>Bacteria</taxon>
        <taxon>Bacillati</taxon>
        <taxon>Bacillota</taxon>
        <taxon>Clostridia</taxon>
        <taxon>Eubacteriales</taxon>
        <taxon>Oscillospiraceae</taxon>
        <taxon>Pseudoflavonifractor</taxon>
    </lineage>
</organism>
<evidence type="ECO:0000313" key="2">
    <source>
        <dbReference type="Proteomes" id="UP000003639"/>
    </source>
</evidence>